<evidence type="ECO:0000313" key="4">
    <source>
        <dbReference type="Proteomes" id="UP000054695"/>
    </source>
</evidence>
<dbReference type="OrthoDB" id="5289737at2"/>
<dbReference type="PANTHER" id="PTHR33055">
    <property type="entry name" value="TRANSPOSASE FOR INSERTION SEQUENCE ELEMENT IS1111A"/>
    <property type="match status" value="1"/>
</dbReference>
<dbReference type="RefSeq" id="WP_058460659.1">
    <property type="nucleotide sequence ID" value="NZ_CAAAIY010000007.1"/>
</dbReference>
<reference evidence="3 4" key="1">
    <citation type="submission" date="2015-11" db="EMBL/GenBank/DDBJ databases">
        <title>Genomic analysis of 38 Legionella species identifies large and diverse effector repertoires.</title>
        <authorList>
            <person name="Burstein D."/>
            <person name="Amaro F."/>
            <person name="Zusman T."/>
            <person name="Lifshitz Z."/>
            <person name="Cohen O."/>
            <person name="Gilbert J.A."/>
            <person name="Pupko T."/>
            <person name="Shuman H.A."/>
            <person name="Segal G."/>
        </authorList>
    </citation>
    <scope>NUCLEOTIDE SEQUENCE [LARGE SCALE GENOMIC DNA]</scope>
    <source>
        <strain evidence="3 4">WIGA</strain>
    </source>
</reference>
<feature type="domain" description="Transposase IS116/IS110/IS902 C-terminal" evidence="2">
    <location>
        <begin position="212"/>
        <end position="289"/>
    </location>
</feature>
<dbReference type="STRING" id="447.Lboz_3108"/>
<comment type="caution">
    <text evidence="3">The sequence shown here is derived from an EMBL/GenBank/DDBJ whole genome shotgun (WGS) entry which is preliminary data.</text>
</comment>
<keyword evidence="4" id="KW-1185">Reference proteome</keyword>
<dbReference type="NCBIfam" id="NF033542">
    <property type="entry name" value="transpos_IS110"/>
    <property type="match status" value="1"/>
</dbReference>
<dbReference type="InterPro" id="IPR047650">
    <property type="entry name" value="Transpos_IS110"/>
</dbReference>
<dbReference type="GO" id="GO:0004803">
    <property type="term" value="F:transposase activity"/>
    <property type="evidence" value="ECO:0007669"/>
    <property type="project" value="InterPro"/>
</dbReference>
<dbReference type="Pfam" id="PF02371">
    <property type="entry name" value="Transposase_20"/>
    <property type="match status" value="1"/>
</dbReference>
<dbReference type="InterPro" id="IPR003346">
    <property type="entry name" value="Transposase_20"/>
</dbReference>
<dbReference type="AlphaFoldDB" id="A0A0W0RES5"/>
<dbReference type="EMBL" id="LNXU01000045">
    <property type="protein sequence ID" value="KTC69592.1"/>
    <property type="molecule type" value="Genomic_DNA"/>
</dbReference>
<dbReference type="GO" id="GO:0006313">
    <property type="term" value="P:DNA transposition"/>
    <property type="evidence" value="ECO:0007669"/>
    <property type="project" value="InterPro"/>
</dbReference>
<dbReference type="Proteomes" id="UP000054695">
    <property type="component" value="Unassembled WGS sequence"/>
</dbReference>
<evidence type="ECO:0000313" key="3">
    <source>
        <dbReference type="EMBL" id="KTC69592.1"/>
    </source>
</evidence>
<proteinExistence type="predicted"/>
<dbReference type="Pfam" id="PF01548">
    <property type="entry name" value="DEDD_Tnp_IS110"/>
    <property type="match status" value="1"/>
</dbReference>
<protein>
    <submittedName>
        <fullName evidence="3">Transposase</fullName>
    </submittedName>
</protein>
<evidence type="ECO:0000259" key="1">
    <source>
        <dbReference type="Pfam" id="PF01548"/>
    </source>
</evidence>
<accession>A0A0W0RES5</accession>
<dbReference type="PANTHER" id="PTHR33055:SF3">
    <property type="entry name" value="PUTATIVE TRANSPOSASE FOR IS117-RELATED"/>
    <property type="match status" value="1"/>
</dbReference>
<dbReference type="PATRIC" id="fig|447.4.peg.3316"/>
<dbReference type="InterPro" id="IPR002525">
    <property type="entry name" value="Transp_IS110-like_N"/>
</dbReference>
<organism evidence="3 4">
    <name type="scientific">Legionella bozemanae</name>
    <name type="common">Fluoribacter bozemanae</name>
    <dbReference type="NCBI Taxonomy" id="447"/>
    <lineage>
        <taxon>Bacteria</taxon>
        <taxon>Pseudomonadati</taxon>
        <taxon>Pseudomonadota</taxon>
        <taxon>Gammaproteobacteria</taxon>
        <taxon>Legionellales</taxon>
        <taxon>Legionellaceae</taxon>
        <taxon>Legionella</taxon>
    </lineage>
</organism>
<evidence type="ECO:0000259" key="2">
    <source>
        <dbReference type="Pfam" id="PF02371"/>
    </source>
</evidence>
<sequence>MNNISLVGIDLAKNIFQLHGIDKQRKTIIKKKINRANLMDIIRNINPCKIAMEACAGSNYWGRIFRSMGHEVMLISPQHVKPFVRGNKNDANDAQGIVTAAMQDGMPSVPIKSLEQQDIQLIHRRREELVRRRTALTNQARGFLTEYGIVMRQGMTFFTKEIPEILENAGNELTQIAREEIYEIYQEVLHLIRLISQYDKKLENICLRNENCKRLMKLKGIGPLTASLLVVKIGDAKNFKNGRHFAAFVGLVPKEHSSGGKQCLMGISKRGDITLRNLLINGGRSVAKISDKKITPLNSWVNRIKQDRGFNKACVAIANKNARHAWAIMYYGEEYKYQLAS</sequence>
<dbReference type="GO" id="GO:0003677">
    <property type="term" value="F:DNA binding"/>
    <property type="evidence" value="ECO:0007669"/>
    <property type="project" value="InterPro"/>
</dbReference>
<feature type="domain" description="Transposase IS110-like N-terminal" evidence="1">
    <location>
        <begin position="7"/>
        <end position="147"/>
    </location>
</feature>
<name>A0A0W0RES5_LEGBO</name>
<gene>
    <name evidence="3" type="ORF">Lboz_3108</name>
</gene>